<organism evidence="3 4">
    <name type="scientific">Hymenochirus boettgeri</name>
    <name type="common">Congo dwarf clawed frog</name>
    <dbReference type="NCBI Taxonomy" id="247094"/>
    <lineage>
        <taxon>Eukaryota</taxon>
        <taxon>Metazoa</taxon>
        <taxon>Chordata</taxon>
        <taxon>Craniata</taxon>
        <taxon>Vertebrata</taxon>
        <taxon>Euteleostomi</taxon>
        <taxon>Amphibia</taxon>
        <taxon>Batrachia</taxon>
        <taxon>Anura</taxon>
        <taxon>Pipoidea</taxon>
        <taxon>Pipidae</taxon>
        <taxon>Pipinae</taxon>
        <taxon>Hymenochirus</taxon>
    </lineage>
</organism>
<accession>A0A8T2IRS1</accession>
<feature type="domain" description="SWIM-type" evidence="2">
    <location>
        <begin position="486"/>
        <end position="518"/>
    </location>
</feature>
<dbReference type="EMBL" id="JAACNH010000008">
    <property type="protein sequence ID" value="KAG8434287.1"/>
    <property type="molecule type" value="Genomic_DNA"/>
</dbReference>
<dbReference type="GO" id="GO:0008270">
    <property type="term" value="F:zinc ion binding"/>
    <property type="evidence" value="ECO:0007669"/>
    <property type="project" value="UniProtKB-KW"/>
</dbReference>
<keyword evidence="1" id="KW-0863">Zinc-finger</keyword>
<dbReference type="PANTHER" id="PTHR47086:SF7">
    <property type="match status" value="1"/>
</dbReference>
<evidence type="ECO:0000313" key="3">
    <source>
        <dbReference type="EMBL" id="KAG8434287.1"/>
    </source>
</evidence>
<dbReference type="Pfam" id="PF17738">
    <property type="entry name" value="DUF5575"/>
    <property type="match status" value="1"/>
</dbReference>
<dbReference type="InterPro" id="IPR007527">
    <property type="entry name" value="Znf_SWIM"/>
</dbReference>
<keyword evidence="1" id="KW-0862">Zinc</keyword>
<dbReference type="InterPro" id="IPR049217">
    <property type="entry name" value="DUF5575_N"/>
</dbReference>
<evidence type="ECO:0000313" key="4">
    <source>
        <dbReference type="Proteomes" id="UP000812440"/>
    </source>
</evidence>
<dbReference type="PANTHER" id="PTHR47086">
    <property type="entry name" value="BTB DOMAIN-CONTAINING PROTEIN"/>
    <property type="match status" value="1"/>
</dbReference>
<dbReference type="Pfam" id="PF20783">
    <property type="entry name" value="DUF5575_N"/>
    <property type="match status" value="1"/>
</dbReference>
<keyword evidence="4" id="KW-1185">Reference proteome</keyword>
<reference evidence="3" key="1">
    <citation type="thesis" date="2020" institute="ProQuest LLC" country="789 East Eisenhower Parkway, Ann Arbor, MI, USA">
        <title>Comparative Genomics and Chromosome Evolution.</title>
        <authorList>
            <person name="Mudd A.B."/>
        </authorList>
    </citation>
    <scope>NUCLEOTIDE SEQUENCE</scope>
    <source>
        <strain evidence="3">Female2</strain>
        <tissue evidence="3">Blood</tissue>
    </source>
</reference>
<dbReference type="InterPro" id="IPR048315">
    <property type="entry name" value="ZSWIM9_RNaseH-like"/>
</dbReference>
<dbReference type="Proteomes" id="UP000812440">
    <property type="component" value="Chromosome 7"/>
</dbReference>
<dbReference type="OrthoDB" id="9898241at2759"/>
<dbReference type="Pfam" id="PF20784">
    <property type="entry name" value="DUF5575_C"/>
    <property type="match status" value="1"/>
</dbReference>
<evidence type="ECO:0000256" key="1">
    <source>
        <dbReference type="PROSITE-ProRule" id="PRU00325"/>
    </source>
</evidence>
<proteinExistence type="predicted"/>
<dbReference type="AlphaFoldDB" id="A0A8T2IRS1"/>
<protein>
    <recommendedName>
        <fullName evidence="2">SWIM-type domain-containing protein</fullName>
    </recommendedName>
</protein>
<dbReference type="InterPro" id="IPR040854">
    <property type="entry name" value="ZSWIM9"/>
</dbReference>
<name>A0A8T2IRS1_9PIPI</name>
<evidence type="ECO:0000259" key="2">
    <source>
        <dbReference type="PROSITE" id="PS50966"/>
    </source>
</evidence>
<keyword evidence="1" id="KW-0479">Metal-binding</keyword>
<dbReference type="InterPro" id="IPR049218">
    <property type="entry name" value="DUF5575_C"/>
</dbReference>
<comment type="caution">
    <text evidence="3">The sequence shown here is derived from an EMBL/GenBank/DDBJ whole genome shotgun (WGS) entry which is preliminary data.</text>
</comment>
<sequence>MEEINLPVKEFFSWEEFSNFFDEWCEQTTSLFYKKKYILLNKARWGSIQVDPEVAHSLKYSTVRLACKNIKIKGILKCNTSSEETGSDALNPEKNQSCGAYIQLRLSNSQNSLVVTECQLIHNHEPCSIAFKHYFRKGHLISNSCLPVRTTNKISKQIVGAYDVKRLIACCKSPDYGLLDSLSALDYLFTTDPGAKIKLVFIEDSVIIKTVFMVTSFMASLCQRFPVILFFDKVMSLNEEFDLYCIFCVDANLKARDCAYVLTRKGTSNLLRFALASLVQIAAEIKYRVRCVILDLEIEEKKVVQDILPNAHPQMIRLQVLHKLCNKAVEMGAEEEKIKLILDMASCSSPEQYFQAVKTMALNFPSEFIKYFMEEWHDLREMWVDYWCYKTPHFNPAALLSRRKQAITAALSKSDTVAECILHLMVTETTKQSIQNEDDVAIGYHSVCSSENASLIEEELGFSRHDSYEVKDTPNGFLLSDGVSEFLMDRELLTCSCTIHSSSLLPCRHLFATRFRNGEALFDLKLLEKNKVASTKMS</sequence>
<dbReference type="PROSITE" id="PS50966">
    <property type="entry name" value="ZF_SWIM"/>
    <property type="match status" value="1"/>
</dbReference>
<gene>
    <name evidence="3" type="ORF">GDO86_012603</name>
</gene>